<organism evidence="1 2">
    <name type="scientific">Leucobacter luti</name>
    <dbReference type="NCBI Taxonomy" id="340320"/>
    <lineage>
        <taxon>Bacteria</taxon>
        <taxon>Bacillati</taxon>
        <taxon>Actinomycetota</taxon>
        <taxon>Actinomycetes</taxon>
        <taxon>Micrococcales</taxon>
        <taxon>Microbacteriaceae</taxon>
        <taxon>Leucobacter</taxon>
    </lineage>
</organism>
<proteinExistence type="predicted"/>
<evidence type="ECO:0008006" key="3">
    <source>
        <dbReference type="Google" id="ProtNLM"/>
    </source>
</evidence>
<dbReference type="AlphaFoldDB" id="A0A4R6RRW7"/>
<name>A0A4R6RRW7_9MICO</name>
<comment type="caution">
    <text evidence="1">The sequence shown here is derived from an EMBL/GenBank/DDBJ whole genome shotgun (WGS) entry which is preliminary data.</text>
</comment>
<gene>
    <name evidence="1" type="ORF">EDF62_3183</name>
</gene>
<sequence>MDLPKRFSNKRPALKSLIHRVLKGSEPRRPRGRTADRHDTRGAVAKNSVKSRTRLTSGQRAELVADYAAGMPVKAIAAKYCVHRGTIPTLVKRAGGRLRLPGLSDADRVRASALYATGMTLDAVAGQLAVGPKTVRDAVVADGLSVRPPGRRSRL</sequence>
<dbReference type="EMBL" id="SNYA01000009">
    <property type="protein sequence ID" value="TDP89454.1"/>
    <property type="molecule type" value="Genomic_DNA"/>
</dbReference>
<dbReference type="SUPFAM" id="SSF158702">
    <property type="entry name" value="Sec63 N-terminal domain-like"/>
    <property type="match status" value="1"/>
</dbReference>
<keyword evidence="2" id="KW-1185">Reference proteome</keyword>
<dbReference type="Gene3D" id="1.10.10.60">
    <property type="entry name" value="Homeodomain-like"/>
    <property type="match status" value="1"/>
</dbReference>
<dbReference type="Proteomes" id="UP000295601">
    <property type="component" value="Unassembled WGS sequence"/>
</dbReference>
<reference evidence="1 2" key="1">
    <citation type="submission" date="2019-03" db="EMBL/GenBank/DDBJ databases">
        <title>Genomic analyses of the natural microbiome of Caenorhabditis elegans.</title>
        <authorList>
            <person name="Samuel B."/>
        </authorList>
    </citation>
    <scope>NUCLEOTIDE SEQUENCE [LARGE SCALE GENOMIC DNA]</scope>
    <source>
        <strain evidence="1 2">JUb18</strain>
    </source>
</reference>
<evidence type="ECO:0000313" key="2">
    <source>
        <dbReference type="Proteomes" id="UP000295601"/>
    </source>
</evidence>
<evidence type="ECO:0000313" key="1">
    <source>
        <dbReference type="EMBL" id="TDP89454.1"/>
    </source>
</evidence>
<accession>A0A4R6RRW7</accession>
<protein>
    <recommendedName>
        <fullName evidence="3">Helix-turn-helix protein</fullName>
    </recommendedName>
</protein>